<dbReference type="Proteomes" id="UP000001996">
    <property type="component" value="Unassembled WGS sequence"/>
</dbReference>
<dbReference type="eggNOG" id="KOG1405">
    <property type="taxonomic scope" value="Eukaryota"/>
</dbReference>
<comment type="similarity">
    <text evidence="2 12">Belongs to the class-III pyridoxal-phosphate-dependent aminotransferase family.</text>
</comment>
<dbReference type="InterPro" id="IPR015422">
    <property type="entry name" value="PyrdxlP-dep_Trfase_small"/>
</dbReference>
<dbReference type="InterPro" id="IPR015424">
    <property type="entry name" value="PyrdxlP-dep_Trfase"/>
</dbReference>
<dbReference type="RefSeq" id="XP_001528753.1">
    <property type="nucleotide sequence ID" value="XM_001528703.1"/>
</dbReference>
<dbReference type="PANTHER" id="PTHR43206">
    <property type="entry name" value="AMINOTRANSFERASE"/>
    <property type="match status" value="1"/>
</dbReference>
<dbReference type="PANTHER" id="PTHR43206:SF1">
    <property type="entry name" value="4-AMINOBUTYRATE AMINOTRANSFERASE, MITOCHONDRIAL"/>
    <property type="match status" value="1"/>
</dbReference>
<evidence type="ECO:0000256" key="6">
    <source>
        <dbReference type="ARBA" id="ARBA00022576"/>
    </source>
</evidence>
<dbReference type="InterPro" id="IPR015421">
    <property type="entry name" value="PyrdxlP-dep_Trfase_major"/>
</dbReference>
<accession>A5DV87</accession>
<dbReference type="PROSITE" id="PS00600">
    <property type="entry name" value="AA_TRANSFER_CLASS_3"/>
    <property type="match status" value="1"/>
</dbReference>
<dbReference type="SUPFAM" id="SSF53383">
    <property type="entry name" value="PLP-dependent transferases"/>
    <property type="match status" value="1"/>
</dbReference>
<dbReference type="GO" id="GO:0030170">
    <property type="term" value="F:pyridoxal phosphate binding"/>
    <property type="evidence" value="ECO:0007669"/>
    <property type="project" value="InterPro"/>
</dbReference>
<dbReference type="OrthoDB" id="10260828at2759"/>
<dbReference type="KEGG" id="lel:PVL30_001245"/>
<reference evidence="13 14" key="1">
    <citation type="journal article" date="2009" name="Nature">
        <title>Evolution of pathogenicity and sexual reproduction in eight Candida genomes.</title>
        <authorList>
            <person name="Butler G."/>
            <person name="Rasmussen M.D."/>
            <person name="Lin M.F."/>
            <person name="Santos M.A."/>
            <person name="Sakthikumar S."/>
            <person name="Munro C.A."/>
            <person name="Rheinbay E."/>
            <person name="Grabherr M."/>
            <person name="Forche A."/>
            <person name="Reedy J.L."/>
            <person name="Agrafioti I."/>
            <person name="Arnaud M.B."/>
            <person name="Bates S."/>
            <person name="Brown A.J."/>
            <person name="Brunke S."/>
            <person name="Costanzo M.C."/>
            <person name="Fitzpatrick D.A."/>
            <person name="de Groot P.W."/>
            <person name="Harris D."/>
            <person name="Hoyer L.L."/>
            <person name="Hube B."/>
            <person name="Klis F.M."/>
            <person name="Kodira C."/>
            <person name="Lennard N."/>
            <person name="Logue M.E."/>
            <person name="Martin R."/>
            <person name="Neiman A.M."/>
            <person name="Nikolaou E."/>
            <person name="Quail M.A."/>
            <person name="Quinn J."/>
            <person name="Santos M.C."/>
            <person name="Schmitzberger F.F."/>
            <person name="Sherlock G."/>
            <person name="Shah P."/>
            <person name="Silverstein K.A."/>
            <person name="Skrzypek M.S."/>
            <person name="Soll D."/>
            <person name="Staggs R."/>
            <person name="Stansfield I."/>
            <person name="Stumpf M.P."/>
            <person name="Sudbery P.E."/>
            <person name="Srikantha T."/>
            <person name="Zeng Q."/>
            <person name="Berman J."/>
            <person name="Berriman M."/>
            <person name="Heitman J."/>
            <person name="Gow N.A."/>
            <person name="Lorenz M.C."/>
            <person name="Birren B.W."/>
            <person name="Kellis M."/>
            <person name="Cuomo C.A."/>
        </authorList>
    </citation>
    <scope>NUCLEOTIDE SEQUENCE [LARGE SCALE GENOMIC DNA]</scope>
    <source>
        <strain evidence="14">ATCC 11503 / BCRC 21390 / CBS 2605 / JCM 1781 / NBRC 1676 / NRRL YB-4239</strain>
    </source>
</reference>
<dbReference type="EC" id="2.6.1.19" evidence="4"/>
<dbReference type="OMA" id="GLMCAFD"/>
<evidence type="ECO:0000256" key="8">
    <source>
        <dbReference type="ARBA" id="ARBA00022898"/>
    </source>
</evidence>
<dbReference type="AlphaFoldDB" id="A5DV87"/>
<evidence type="ECO:0000256" key="12">
    <source>
        <dbReference type="RuleBase" id="RU003560"/>
    </source>
</evidence>
<dbReference type="CDD" id="cd00610">
    <property type="entry name" value="OAT_like"/>
    <property type="match status" value="1"/>
</dbReference>
<dbReference type="HOGENOM" id="CLU_016922_12_0_1"/>
<proteinExistence type="inferred from homology"/>
<dbReference type="InParanoid" id="A5DV87"/>
<comment type="catalytic activity">
    <reaction evidence="11">
        <text>4-aminobutanoate + 2-oxoglutarate = succinate semialdehyde + L-glutamate</text>
        <dbReference type="Rhea" id="RHEA:23352"/>
        <dbReference type="ChEBI" id="CHEBI:16810"/>
        <dbReference type="ChEBI" id="CHEBI:29985"/>
        <dbReference type="ChEBI" id="CHEBI:57706"/>
        <dbReference type="ChEBI" id="CHEBI:59888"/>
        <dbReference type="EC" id="2.6.1.19"/>
    </reaction>
</comment>
<evidence type="ECO:0000313" key="14">
    <source>
        <dbReference type="Proteomes" id="UP000001996"/>
    </source>
</evidence>
<keyword evidence="7 13" id="KW-0808">Transferase</keyword>
<keyword evidence="6 13" id="KW-0032">Aminotransferase</keyword>
<name>A5DV87_LODEL</name>
<evidence type="ECO:0000256" key="11">
    <source>
        <dbReference type="ARBA" id="ARBA00048021"/>
    </source>
</evidence>
<dbReference type="EMBL" id="CH981524">
    <property type="protein sequence ID" value="EDK43095.1"/>
    <property type="molecule type" value="Genomic_DNA"/>
</dbReference>
<dbReference type="FunFam" id="3.40.640.10:FF:000029">
    <property type="entry name" value="4-aminobutyrate aminotransferase, mitochondrial"/>
    <property type="match status" value="1"/>
</dbReference>
<dbReference type="VEuPathDB" id="FungiDB:LELG_01273"/>
<dbReference type="InterPro" id="IPR004631">
    <property type="entry name" value="4NH2But_aminotransferase_euk"/>
</dbReference>
<evidence type="ECO:0000256" key="5">
    <source>
        <dbReference type="ARBA" id="ARBA00018543"/>
    </source>
</evidence>
<dbReference type="PIRSF" id="PIRSF000521">
    <property type="entry name" value="Transaminase_4ab_Lys_Orn"/>
    <property type="match status" value="1"/>
</dbReference>
<evidence type="ECO:0000256" key="10">
    <source>
        <dbReference type="ARBA" id="ARBA00031787"/>
    </source>
</evidence>
<dbReference type="Gene3D" id="3.90.1150.10">
    <property type="entry name" value="Aspartate Aminotransferase, domain 1"/>
    <property type="match status" value="1"/>
</dbReference>
<comment type="subunit">
    <text evidence="3">Homodimer and homotetramer.</text>
</comment>
<gene>
    <name evidence="13" type="ORF">LELG_01273</name>
</gene>
<keyword evidence="8 12" id="KW-0663">Pyridoxal phosphate</keyword>
<dbReference type="GO" id="GO:0005739">
    <property type="term" value="C:mitochondrion"/>
    <property type="evidence" value="ECO:0007669"/>
    <property type="project" value="TreeGrafter"/>
</dbReference>
<evidence type="ECO:0000256" key="2">
    <source>
        <dbReference type="ARBA" id="ARBA00008954"/>
    </source>
</evidence>
<protein>
    <recommendedName>
        <fullName evidence="5">4-aminobutyrate aminotransferase</fullName>
        <ecNumber evidence="4">2.6.1.19</ecNumber>
    </recommendedName>
    <alternativeName>
        <fullName evidence="10">GABA aminotransferase</fullName>
    </alternativeName>
    <alternativeName>
        <fullName evidence="9">Gamma-amino-N-butyrate transaminase</fullName>
    </alternativeName>
</protein>
<comment type="cofactor">
    <cofactor evidence="1">
        <name>pyridoxal 5'-phosphate</name>
        <dbReference type="ChEBI" id="CHEBI:597326"/>
    </cofactor>
</comment>
<evidence type="ECO:0000313" key="13">
    <source>
        <dbReference type="EMBL" id="EDK43095.1"/>
    </source>
</evidence>
<evidence type="ECO:0000256" key="1">
    <source>
        <dbReference type="ARBA" id="ARBA00001933"/>
    </source>
</evidence>
<organism evidence="13 14">
    <name type="scientific">Lodderomyces elongisporus (strain ATCC 11503 / CBS 2605 / JCM 1781 / NBRC 1676 / NRRL YB-4239)</name>
    <name type="common">Yeast</name>
    <name type="synonym">Saccharomyces elongisporus</name>
    <dbReference type="NCBI Taxonomy" id="379508"/>
    <lineage>
        <taxon>Eukaryota</taxon>
        <taxon>Fungi</taxon>
        <taxon>Dikarya</taxon>
        <taxon>Ascomycota</taxon>
        <taxon>Saccharomycotina</taxon>
        <taxon>Pichiomycetes</taxon>
        <taxon>Debaryomycetaceae</taxon>
        <taxon>Candida/Lodderomyces clade</taxon>
        <taxon>Lodderomyces</taxon>
    </lineage>
</organism>
<dbReference type="NCBIfam" id="TIGR00699">
    <property type="entry name" value="GABAtrns_euk"/>
    <property type="match status" value="1"/>
</dbReference>
<dbReference type="Pfam" id="PF00202">
    <property type="entry name" value="Aminotran_3"/>
    <property type="match status" value="1"/>
</dbReference>
<dbReference type="GeneID" id="5235664"/>
<keyword evidence="14" id="KW-1185">Reference proteome</keyword>
<evidence type="ECO:0000256" key="3">
    <source>
        <dbReference type="ARBA" id="ARBA00011839"/>
    </source>
</evidence>
<dbReference type="Gene3D" id="3.40.640.10">
    <property type="entry name" value="Type I PLP-dependent aspartate aminotransferase-like (Major domain)"/>
    <property type="match status" value="1"/>
</dbReference>
<dbReference type="GO" id="GO:0009450">
    <property type="term" value="P:gamma-aminobutyric acid catabolic process"/>
    <property type="evidence" value="ECO:0007669"/>
    <property type="project" value="TreeGrafter"/>
</dbReference>
<dbReference type="GO" id="GO:0034386">
    <property type="term" value="F:4-aminobutyrate:2-oxoglutarate transaminase activity"/>
    <property type="evidence" value="ECO:0007669"/>
    <property type="project" value="UniProtKB-EC"/>
</dbReference>
<dbReference type="STRING" id="379508.A5DV87"/>
<dbReference type="InterPro" id="IPR049704">
    <property type="entry name" value="Aminotrans_3_PPA_site"/>
</dbReference>
<evidence type="ECO:0000256" key="4">
    <source>
        <dbReference type="ARBA" id="ARBA00012912"/>
    </source>
</evidence>
<evidence type="ECO:0000256" key="9">
    <source>
        <dbReference type="ARBA" id="ARBA00030204"/>
    </source>
</evidence>
<dbReference type="InterPro" id="IPR005814">
    <property type="entry name" value="Aminotrans_3"/>
</dbReference>
<evidence type="ECO:0000256" key="7">
    <source>
        <dbReference type="ARBA" id="ARBA00022679"/>
    </source>
</evidence>
<sequence length="485" mass="54000">MLRSSRSKPFQRLVRFNSTKYFPTEPPAPILATKTIPGPKSQKINEELGKVYDNGATYFVADYFNSLGNFISDADGNKMLDVYCQISSIALGYNNPKLIEAAKSDEMISSIVNRPALACFPQSNYKDILEEGLLAAAPPGMNRIWTALSGSDANETAFKAAFMYQHAKLRQTKEFTAEELSSVMDNKTPGASDMVILSFDKGFHGRTFGALATTRSKAIHKLDIPTFPWPKAEFPQLKYPLDQFEAENRAEEQRCLDQLEEIIVNSPKQIAAAIVEPVQSEGGDNHATSFFFQGIRDITKKHGVLFIVDEVQTGVGATGKFWAHEHWNLTSPPDMVTFSKKFQAAGFYFGNSELQPKQPYRQFNTWCGDPSKAILAKAIYKEIVASDLVTATEKVGDYLYKGLQTIFAKRSDLFTNLRGENYGTFIAWDCVNVDVRAQVLQGVKEKGVNMGACGDVSIRLRPTLLFEKKHADVFLNILEDTVGNL</sequence>